<dbReference type="GO" id="GO:0006281">
    <property type="term" value="P:DNA repair"/>
    <property type="evidence" value="ECO:0007669"/>
    <property type="project" value="UniProtKB-UniRule"/>
</dbReference>
<keyword evidence="3 9" id="KW-0227">DNA damage</keyword>
<proteinExistence type="inferred from homology"/>
<feature type="region of interest" description="Head domain (RuvB-H)" evidence="9">
    <location>
        <begin position="257"/>
        <end position="355"/>
    </location>
</feature>
<feature type="binding site" evidence="9">
    <location>
        <begin position="130"/>
        <end position="132"/>
    </location>
    <ligand>
        <name>ATP</name>
        <dbReference type="ChEBI" id="CHEBI:30616"/>
    </ligand>
</feature>
<feature type="binding site" evidence="9">
    <location>
        <position position="68"/>
    </location>
    <ligand>
        <name>Mg(2+)</name>
        <dbReference type="ChEBI" id="CHEBI:18420"/>
    </ligand>
</feature>
<protein>
    <recommendedName>
        <fullName evidence="9">Holliday junction branch migration complex subunit RuvB</fullName>
        <ecNumber evidence="9">3.6.4.-</ecNumber>
    </recommendedName>
</protein>
<feature type="binding site" evidence="9">
    <location>
        <position position="173"/>
    </location>
    <ligand>
        <name>ATP</name>
        <dbReference type="ChEBI" id="CHEBI:30616"/>
    </ligand>
</feature>
<dbReference type="Pfam" id="PF17864">
    <property type="entry name" value="AAA_lid_4"/>
    <property type="match status" value="1"/>
</dbReference>
<keyword evidence="11" id="KW-0347">Helicase</keyword>
<dbReference type="SMART" id="SM00382">
    <property type="entry name" value="AAA"/>
    <property type="match status" value="1"/>
</dbReference>
<feature type="binding site" evidence="9">
    <location>
        <position position="64"/>
    </location>
    <ligand>
        <name>ATP</name>
        <dbReference type="ChEBI" id="CHEBI:30616"/>
    </ligand>
</feature>
<accession>A0A1I4RD30</accession>
<comment type="subcellular location">
    <subcellularLocation>
        <location evidence="9">Cytoplasm</location>
    </subcellularLocation>
</comment>
<dbReference type="InterPro" id="IPR004605">
    <property type="entry name" value="DNA_helicase_Holl-junc_RuvB"/>
</dbReference>
<dbReference type="NCBIfam" id="TIGR00635">
    <property type="entry name" value="ruvB"/>
    <property type="match status" value="1"/>
</dbReference>
<dbReference type="Pfam" id="PF05491">
    <property type="entry name" value="WHD_RuvB"/>
    <property type="match status" value="1"/>
</dbReference>
<dbReference type="EMBL" id="FOUO01000007">
    <property type="protein sequence ID" value="SFM50198.1"/>
    <property type="molecule type" value="Genomic_DNA"/>
</dbReference>
<dbReference type="GO" id="GO:0005524">
    <property type="term" value="F:ATP binding"/>
    <property type="evidence" value="ECO:0007669"/>
    <property type="project" value="UniProtKB-UniRule"/>
</dbReference>
<keyword evidence="4 9" id="KW-0378">Hydrolase</keyword>
<dbReference type="HAMAP" id="MF_00016">
    <property type="entry name" value="DNA_HJ_migration_RuvB"/>
    <property type="match status" value="1"/>
</dbReference>
<evidence type="ECO:0000256" key="3">
    <source>
        <dbReference type="ARBA" id="ARBA00022763"/>
    </source>
</evidence>
<dbReference type="InterPro" id="IPR027417">
    <property type="entry name" value="P-loop_NTPase"/>
</dbReference>
<dbReference type="Proteomes" id="UP000199556">
    <property type="component" value="Unassembled WGS sequence"/>
</dbReference>
<dbReference type="OrthoDB" id="9804478at2"/>
<comment type="similarity">
    <text evidence="9">Belongs to the RuvB family.</text>
</comment>
<dbReference type="SUPFAM" id="SSF46785">
    <property type="entry name" value="Winged helix' DNA-binding domain"/>
    <property type="match status" value="1"/>
</dbReference>
<dbReference type="InterPro" id="IPR003593">
    <property type="entry name" value="AAA+_ATPase"/>
</dbReference>
<dbReference type="FunFam" id="3.40.50.300:FF:000073">
    <property type="entry name" value="Holliday junction ATP-dependent DNA helicase RuvB"/>
    <property type="match status" value="1"/>
</dbReference>
<dbReference type="GO" id="GO:0006310">
    <property type="term" value="P:DNA recombination"/>
    <property type="evidence" value="ECO:0007669"/>
    <property type="project" value="UniProtKB-UniRule"/>
</dbReference>
<gene>
    <name evidence="9" type="primary">ruvB</name>
    <name evidence="11" type="ORF">SAMN05421721_107115</name>
</gene>
<dbReference type="GO" id="GO:0016887">
    <property type="term" value="F:ATP hydrolysis activity"/>
    <property type="evidence" value="ECO:0007669"/>
    <property type="project" value="RHEA"/>
</dbReference>
<dbReference type="NCBIfam" id="NF000868">
    <property type="entry name" value="PRK00080.1"/>
    <property type="match status" value="1"/>
</dbReference>
<evidence type="ECO:0000313" key="12">
    <source>
        <dbReference type="Proteomes" id="UP000199556"/>
    </source>
</evidence>
<dbReference type="RefSeq" id="WP_090485054.1">
    <property type="nucleotide sequence ID" value="NZ_FOUO01000007.1"/>
</dbReference>
<dbReference type="InterPro" id="IPR036390">
    <property type="entry name" value="WH_DNA-bd_sf"/>
</dbReference>
<feature type="binding site" evidence="9">
    <location>
        <position position="317"/>
    </location>
    <ligand>
        <name>DNA</name>
        <dbReference type="ChEBI" id="CHEBI:16991"/>
    </ligand>
</feature>
<dbReference type="GO" id="GO:0048476">
    <property type="term" value="C:Holliday junction resolvase complex"/>
    <property type="evidence" value="ECO:0007669"/>
    <property type="project" value="UniProtKB-UniRule"/>
</dbReference>
<dbReference type="Gene3D" id="1.10.8.60">
    <property type="match status" value="1"/>
</dbReference>
<evidence type="ECO:0000256" key="9">
    <source>
        <dbReference type="HAMAP-Rule" id="MF_00016"/>
    </source>
</evidence>
<dbReference type="Gene3D" id="3.40.50.300">
    <property type="entry name" value="P-loop containing nucleotide triphosphate hydrolases"/>
    <property type="match status" value="1"/>
</dbReference>
<comment type="function">
    <text evidence="9">The RuvA-RuvB-RuvC complex processes Holliday junction (HJ) DNA during genetic recombination and DNA repair, while the RuvA-RuvB complex plays an important role in the rescue of blocked DNA replication forks via replication fork reversal (RFR). RuvA specifically binds to HJ cruciform DNA, conferring on it an open structure. The RuvB hexamer acts as an ATP-dependent pump, pulling dsDNA into and through the RuvAB complex. RuvB forms 2 homohexamers on either side of HJ DNA bound by 1 or 2 RuvA tetramers; 4 subunits per hexamer contact DNA at a time. Coordinated motions by a converter formed by DNA-disengaged RuvB subunits stimulates ATP hydrolysis and nucleotide exchange. Immobilization of the converter enables RuvB to convert the ATP-contained energy into a lever motion, pulling 2 nucleotides of DNA out of the RuvA tetramer per ATP hydrolyzed, thus driving DNA branch migration. The RuvB motors rotate together with the DNA substrate, which together with the progressing nucleotide cycle form the mechanistic basis for DNA recombination by continuous HJ branch migration. Branch migration allows RuvC to scan DNA until it finds its consensus sequence, where it cleaves and resolves cruciform DNA.</text>
</comment>
<evidence type="ECO:0000259" key="10">
    <source>
        <dbReference type="SMART" id="SM00382"/>
    </source>
</evidence>
<comment type="subunit">
    <text evidence="9">Homohexamer. Forms an RuvA(8)-RuvB(12)-Holliday junction (HJ) complex. HJ DNA is sandwiched between 2 RuvA tetramers; dsDNA enters through RuvA and exits via RuvB. An RuvB hexamer assembles on each DNA strand where it exits the tetramer. Each RuvB hexamer is contacted by two RuvA subunits (via domain III) on 2 adjacent RuvB subunits; this complex drives branch migration. In the full resolvosome a probable DNA-RuvA(4)-RuvB(12)-RuvC(2) complex forms which resolves the HJ.</text>
</comment>
<dbReference type="STRING" id="195064.SAMN05421721_107115"/>
<evidence type="ECO:0000256" key="1">
    <source>
        <dbReference type="ARBA" id="ARBA00022490"/>
    </source>
</evidence>
<dbReference type="InterPro" id="IPR036388">
    <property type="entry name" value="WH-like_DNA-bd_sf"/>
</dbReference>
<feature type="binding site" evidence="9">
    <location>
        <position position="23"/>
    </location>
    <ligand>
        <name>ATP</name>
        <dbReference type="ChEBI" id="CHEBI:30616"/>
    </ligand>
</feature>
<dbReference type="GO" id="GO:0005737">
    <property type="term" value="C:cytoplasm"/>
    <property type="evidence" value="ECO:0007669"/>
    <property type="project" value="UniProtKB-SubCell"/>
</dbReference>
<keyword evidence="1 9" id="KW-0963">Cytoplasm</keyword>
<keyword evidence="5 9" id="KW-0067">ATP-binding</keyword>
<feature type="binding site" evidence="9">
    <location>
        <position position="293"/>
    </location>
    <ligand>
        <name>DNA</name>
        <dbReference type="ChEBI" id="CHEBI:16991"/>
    </ligand>
</feature>
<evidence type="ECO:0000256" key="5">
    <source>
        <dbReference type="ARBA" id="ARBA00022840"/>
    </source>
</evidence>
<evidence type="ECO:0000256" key="2">
    <source>
        <dbReference type="ARBA" id="ARBA00022741"/>
    </source>
</evidence>
<feature type="binding site" evidence="9">
    <location>
        <position position="67"/>
    </location>
    <ligand>
        <name>ATP</name>
        <dbReference type="ChEBI" id="CHEBI:30616"/>
    </ligand>
</feature>
<dbReference type="GO" id="GO:0000400">
    <property type="term" value="F:four-way junction DNA binding"/>
    <property type="evidence" value="ECO:0007669"/>
    <property type="project" value="UniProtKB-UniRule"/>
</dbReference>
<keyword evidence="7 9" id="KW-0233">DNA recombination</keyword>
<dbReference type="FunFam" id="1.10.10.10:FF:000086">
    <property type="entry name" value="Holliday junction ATP-dependent DNA helicase RuvB"/>
    <property type="match status" value="1"/>
</dbReference>
<dbReference type="AlphaFoldDB" id="A0A1I4RD30"/>
<feature type="region of interest" description="Small ATPAse domain (RuvB-S)" evidence="9">
    <location>
        <begin position="184"/>
        <end position="254"/>
    </location>
</feature>
<feature type="binding site" evidence="9">
    <location>
        <position position="312"/>
    </location>
    <ligand>
        <name>DNA</name>
        <dbReference type="ChEBI" id="CHEBI:16991"/>
    </ligand>
</feature>
<dbReference type="InterPro" id="IPR041445">
    <property type="entry name" value="AAA_lid_4"/>
</dbReference>
<feature type="domain" description="AAA+ ATPase" evidence="10">
    <location>
        <begin position="53"/>
        <end position="180"/>
    </location>
</feature>
<keyword evidence="2 9" id="KW-0547">Nucleotide-binding</keyword>
<keyword evidence="12" id="KW-1185">Reference proteome</keyword>
<dbReference type="PANTHER" id="PTHR42848:SF1">
    <property type="entry name" value="HOLLIDAY JUNCTION BRANCH MIGRATION COMPLEX SUBUNIT RUVB"/>
    <property type="match status" value="1"/>
</dbReference>
<dbReference type="Gene3D" id="1.10.10.10">
    <property type="entry name" value="Winged helix-like DNA-binding domain superfamily/Winged helix DNA-binding domain"/>
    <property type="match status" value="1"/>
</dbReference>
<evidence type="ECO:0000256" key="4">
    <source>
        <dbReference type="ARBA" id="ARBA00022801"/>
    </source>
</evidence>
<dbReference type="InterPro" id="IPR008823">
    <property type="entry name" value="RuvB_wg_C"/>
</dbReference>
<reference evidence="11 12" key="1">
    <citation type="submission" date="2016-10" db="EMBL/GenBank/DDBJ databases">
        <authorList>
            <person name="de Groot N.N."/>
        </authorList>
    </citation>
    <scope>NUCLEOTIDE SEQUENCE [LARGE SCALE GENOMIC DNA]</scope>
    <source>
        <strain evidence="11 12">DSM 4180</strain>
    </source>
</reference>
<feature type="binding site" evidence="9">
    <location>
        <position position="183"/>
    </location>
    <ligand>
        <name>ATP</name>
        <dbReference type="ChEBI" id="CHEBI:30616"/>
    </ligand>
</feature>
<evidence type="ECO:0000313" key="11">
    <source>
        <dbReference type="EMBL" id="SFM50198.1"/>
    </source>
</evidence>
<dbReference type="InterPro" id="IPR008824">
    <property type="entry name" value="RuvB-like_N"/>
</dbReference>
<keyword evidence="8 9" id="KW-0234">DNA repair</keyword>
<feature type="binding site" evidence="9">
    <location>
        <position position="220"/>
    </location>
    <ligand>
        <name>ATP</name>
        <dbReference type="ChEBI" id="CHEBI:30616"/>
    </ligand>
</feature>
<comment type="domain">
    <text evidence="9">Has 3 domains, the large (RuvB-L) and small ATPase (RuvB-S) domains and the C-terminal head (RuvB-H) domain. The head domain binds DNA, while the ATPase domains jointly bind ATP, ADP or are empty depending on the state of the subunit in the translocation cycle. During a single DNA translocation step the structure of each domain remains the same, but their relative positions change.</text>
</comment>
<feature type="binding site" evidence="9">
    <location>
        <position position="69"/>
    </location>
    <ligand>
        <name>ATP</name>
        <dbReference type="ChEBI" id="CHEBI:30616"/>
    </ligand>
</feature>
<name>A0A1I4RD30_ECTMO</name>
<dbReference type="CDD" id="cd00009">
    <property type="entry name" value="AAA"/>
    <property type="match status" value="1"/>
</dbReference>
<dbReference type="Pfam" id="PF05496">
    <property type="entry name" value="RuvB_N"/>
    <property type="match status" value="1"/>
</dbReference>
<evidence type="ECO:0000256" key="8">
    <source>
        <dbReference type="ARBA" id="ARBA00023204"/>
    </source>
</evidence>
<feature type="binding site" evidence="9">
    <location>
        <position position="68"/>
    </location>
    <ligand>
        <name>ATP</name>
        <dbReference type="ChEBI" id="CHEBI:30616"/>
    </ligand>
</feature>
<evidence type="ECO:0000256" key="7">
    <source>
        <dbReference type="ARBA" id="ARBA00023172"/>
    </source>
</evidence>
<sequence>MTDRIISPDALAADDEALERSIRPRRLADYDGQPAVREQMEIFISAARGRDEALDHVLIFGPPGLGKTTLSHIIAQELGVNLRQTSGPVLERPGDLAALLTNLEPRDVLFVDEIHRLSPVVEEVLYPALEDFQLDIVIGEGPAARSIKIDLPPFTLVGATTRAGLLTSPLRDRFGIVQRLEYYGTDDLARIVTRAAGILGVTVDPSGARQIARRARGTPRIANRLLRRVRDYAQIRADGVITDEVADRALDMLNVDAHGFDAQDRRLLLAVIDKFDGGPVGVDSLAAAIGEERGTIEDVLEPYLIQQGFLMRTPRGRMATSRTYRHFGLRVPDALAERAARPGDLFDPPEPSPQD</sequence>
<dbReference type="SUPFAM" id="SSF52540">
    <property type="entry name" value="P-loop containing nucleoside triphosphate hydrolases"/>
    <property type="match status" value="1"/>
</dbReference>
<comment type="catalytic activity">
    <reaction evidence="9">
        <text>ATP + H2O = ADP + phosphate + H(+)</text>
        <dbReference type="Rhea" id="RHEA:13065"/>
        <dbReference type="ChEBI" id="CHEBI:15377"/>
        <dbReference type="ChEBI" id="CHEBI:15378"/>
        <dbReference type="ChEBI" id="CHEBI:30616"/>
        <dbReference type="ChEBI" id="CHEBI:43474"/>
        <dbReference type="ChEBI" id="CHEBI:456216"/>
    </reaction>
</comment>
<dbReference type="EC" id="3.6.4.-" evidence="9"/>
<dbReference type="PANTHER" id="PTHR42848">
    <property type="match status" value="1"/>
</dbReference>
<organism evidence="11 12">
    <name type="scientific">Ectothiorhodospira mobilis</name>
    <dbReference type="NCBI Taxonomy" id="195064"/>
    <lineage>
        <taxon>Bacteria</taxon>
        <taxon>Pseudomonadati</taxon>
        <taxon>Pseudomonadota</taxon>
        <taxon>Gammaproteobacteria</taxon>
        <taxon>Chromatiales</taxon>
        <taxon>Ectothiorhodospiraceae</taxon>
        <taxon>Ectothiorhodospira</taxon>
    </lineage>
</organism>
<comment type="caution">
    <text evidence="9">Lacks conserved residue(s) required for the propagation of feature annotation.</text>
</comment>
<keyword evidence="6 9" id="KW-0238">DNA-binding</keyword>
<feature type="binding site" evidence="9">
    <location>
        <position position="22"/>
    </location>
    <ligand>
        <name>ATP</name>
        <dbReference type="ChEBI" id="CHEBI:30616"/>
    </ligand>
</feature>
<evidence type="ECO:0000256" key="6">
    <source>
        <dbReference type="ARBA" id="ARBA00023125"/>
    </source>
</evidence>
<dbReference type="GO" id="GO:0009378">
    <property type="term" value="F:four-way junction helicase activity"/>
    <property type="evidence" value="ECO:0007669"/>
    <property type="project" value="InterPro"/>
</dbReference>